<keyword evidence="1" id="KW-1133">Transmembrane helix</keyword>
<gene>
    <name evidence="2" type="ORF">SAMN02745229_02358</name>
</gene>
<keyword evidence="1" id="KW-0812">Transmembrane</keyword>
<dbReference type="GeneID" id="89510260"/>
<feature type="transmembrane region" description="Helical" evidence="1">
    <location>
        <begin position="35"/>
        <end position="53"/>
    </location>
</feature>
<reference evidence="3" key="1">
    <citation type="submission" date="2016-11" db="EMBL/GenBank/DDBJ databases">
        <authorList>
            <person name="Varghese N."/>
            <person name="Submissions S."/>
        </authorList>
    </citation>
    <scope>NUCLEOTIDE SEQUENCE [LARGE SCALE GENOMIC DNA]</scope>
    <source>
        <strain evidence="3">DSM 3071</strain>
    </source>
</reference>
<sequence>MKRILRDTCILAALMILCVFTVSIIWVGLTDEIRLVIELFLLSFIITLANWFIDEFISLSILWCYVVKYVVATGIVMLFGFIAGWFFRSNFWMAFIYVGIVLVLAYLVDVIKTKKDIEFINSKIKGR</sequence>
<dbReference type="EMBL" id="FQXK01000019">
    <property type="protein sequence ID" value="SHI24532.1"/>
    <property type="molecule type" value="Genomic_DNA"/>
</dbReference>
<feature type="transmembrane region" description="Helical" evidence="1">
    <location>
        <begin position="9"/>
        <end position="29"/>
    </location>
</feature>
<accession>A0A1M5ZK40</accession>
<organism evidence="2 3">
    <name type="scientific">Butyrivibrio fibrisolvens DSM 3071</name>
    <dbReference type="NCBI Taxonomy" id="1121131"/>
    <lineage>
        <taxon>Bacteria</taxon>
        <taxon>Bacillati</taxon>
        <taxon>Bacillota</taxon>
        <taxon>Clostridia</taxon>
        <taxon>Lachnospirales</taxon>
        <taxon>Lachnospiraceae</taxon>
        <taxon>Butyrivibrio</taxon>
    </lineage>
</organism>
<evidence type="ECO:0008006" key="4">
    <source>
        <dbReference type="Google" id="ProtNLM"/>
    </source>
</evidence>
<protein>
    <recommendedName>
        <fullName evidence="4">DUF3021 domain-containing protein</fullName>
    </recommendedName>
</protein>
<dbReference type="Proteomes" id="UP000184278">
    <property type="component" value="Unassembled WGS sequence"/>
</dbReference>
<evidence type="ECO:0000256" key="1">
    <source>
        <dbReference type="SAM" id="Phobius"/>
    </source>
</evidence>
<evidence type="ECO:0000313" key="2">
    <source>
        <dbReference type="EMBL" id="SHI24532.1"/>
    </source>
</evidence>
<feature type="transmembrane region" description="Helical" evidence="1">
    <location>
        <begin position="65"/>
        <end position="86"/>
    </location>
</feature>
<proteinExistence type="predicted"/>
<keyword evidence="3" id="KW-1185">Reference proteome</keyword>
<dbReference type="AlphaFoldDB" id="A0A1M5ZK40"/>
<dbReference type="STRING" id="1121131.SAMN02745229_02358"/>
<feature type="transmembrane region" description="Helical" evidence="1">
    <location>
        <begin position="92"/>
        <end position="111"/>
    </location>
</feature>
<dbReference type="OrthoDB" id="2005512at2"/>
<evidence type="ECO:0000313" key="3">
    <source>
        <dbReference type="Proteomes" id="UP000184278"/>
    </source>
</evidence>
<dbReference type="RefSeq" id="WP_073387984.1">
    <property type="nucleotide sequence ID" value="NZ_FQXK01000019.1"/>
</dbReference>
<name>A0A1M5ZK40_BUTFI</name>
<keyword evidence="1" id="KW-0472">Membrane</keyword>